<reference evidence="4" key="1">
    <citation type="submission" date="2017-05" db="EMBL/GenBank/DDBJ databases">
        <title>Streptomyces olivochromogenes NBRC 3561 whole genome shotgun sequence.</title>
        <authorList>
            <person name="Dohra H."/>
            <person name="Kodani S."/>
        </authorList>
    </citation>
    <scope>NUCLEOTIDE SEQUENCE [LARGE SCALE GENOMIC DNA]</scope>
    <source>
        <strain evidence="4">NBRC 3561</strain>
    </source>
</reference>
<evidence type="ECO:0000313" key="3">
    <source>
        <dbReference type="EMBL" id="GAX57794.1"/>
    </source>
</evidence>
<gene>
    <name evidence="3" type="ORF">SO3561_09364</name>
</gene>
<proteinExistence type="predicted"/>
<dbReference type="STRING" id="1963.AQJ27_46165"/>
<dbReference type="AlphaFoldDB" id="A0A250VUK3"/>
<comment type="caution">
    <text evidence="3">The sequence shown here is derived from an EMBL/GenBank/DDBJ whole genome shotgun (WGS) entry which is preliminary data.</text>
</comment>
<organism evidence="3 4">
    <name type="scientific">Streptomyces olivochromogenes</name>
    <dbReference type="NCBI Taxonomy" id="1963"/>
    <lineage>
        <taxon>Bacteria</taxon>
        <taxon>Bacillati</taxon>
        <taxon>Actinomycetota</taxon>
        <taxon>Actinomycetes</taxon>
        <taxon>Kitasatosporales</taxon>
        <taxon>Streptomycetaceae</taxon>
        <taxon>Streptomyces</taxon>
    </lineage>
</organism>
<evidence type="ECO:0000256" key="1">
    <source>
        <dbReference type="SAM" id="MobiDB-lite"/>
    </source>
</evidence>
<evidence type="ECO:0000313" key="4">
    <source>
        <dbReference type="Proteomes" id="UP000217446"/>
    </source>
</evidence>
<keyword evidence="4" id="KW-1185">Reference proteome</keyword>
<dbReference type="Proteomes" id="UP000217446">
    <property type="component" value="Unassembled WGS sequence"/>
</dbReference>
<evidence type="ECO:0000256" key="2">
    <source>
        <dbReference type="SAM" id="SignalP"/>
    </source>
</evidence>
<feature type="chain" id="PRO_5012919521" evidence="2">
    <location>
        <begin position="39"/>
        <end position="312"/>
    </location>
</feature>
<feature type="signal peptide" evidence="2">
    <location>
        <begin position="1"/>
        <end position="38"/>
    </location>
</feature>
<feature type="compositionally biased region" description="Polar residues" evidence="1">
    <location>
        <begin position="67"/>
        <end position="76"/>
    </location>
</feature>
<dbReference type="EMBL" id="BDQI01000040">
    <property type="protein sequence ID" value="GAX57794.1"/>
    <property type="molecule type" value="Genomic_DNA"/>
</dbReference>
<name>A0A250VUK3_STROL</name>
<keyword evidence="2" id="KW-0732">Signal</keyword>
<protein>
    <submittedName>
        <fullName evidence="3">ATP/GTP-binding protein</fullName>
    </submittedName>
</protein>
<accession>A0A250VUK3</accession>
<sequence>MDDHKAHARRRPHLLRRTTAGLLSAAALGSLTTRPAHASDDPVIGGDCAGASSWVTVCRQEPGTGSGQSQGDTASNGKGTGKGKGTDKARPETCAVERLDPQPPASDPVWKGHKPGDGAIYARICLSQALGAAVGTVTPPQIFWAAAAPAVNVDPEQLAREAVDRMLLTGPSIVSPRAAGKYTVGVPMWMWVNQTPTTYGPNTAFAGLAGVTVTATAKVSKIVWKLGDGESVTCNGPGTRYEASVGKQESPTCGHTYTRTSASQSGGKYAVTATATWTVDWQVAGGGGQAGQFTEVRQSQMQVAIGEVQVVG</sequence>
<feature type="region of interest" description="Disordered" evidence="1">
    <location>
        <begin position="59"/>
        <end position="91"/>
    </location>
</feature>